<dbReference type="PANTHER" id="PTHR42756">
    <property type="entry name" value="TRANSCRIPTIONAL REGULATOR, MARR"/>
    <property type="match status" value="1"/>
</dbReference>
<evidence type="ECO:0000256" key="3">
    <source>
        <dbReference type="ARBA" id="ARBA00023163"/>
    </source>
</evidence>
<dbReference type="SMART" id="SM00347">
    <property type="entry name" value="HTH_MARR"/>
    <property type="match status" value="1"/>
</dbReference>
<dbReference type="InterPro" id="IPR036388">
    <property type="entry name" value="WH-like_DNA-bd_sf"/>
</dbReference>
<keyword evidence="1" id="KW-0805">Transcription regulation</keyword>
<keyword evidence="6" id="KW-1185">Reference proteome</keyword>
<proteinExistence type="predicted"/>
<reference evidence="5 6" key="1">
    <citation type="submission" date="2019-06" db="EMBL/GenBank/DDBJ databases">
        <title>Genome sequence of Rhodobacteraceae bacterium D4M1.</title>
        <authorList>
            <person name="Cao J."/>
        </authorList>
    </citation>
    <scope>NUCLEOTIDE SEQUENCE [LARGE SCALE GENOMIC DNA]</scope>
    <source>
        <strain evidence="5 6">D4M1</strain>
    </source>
</reference>
<dbReference type="RefSeq" id="WP_138574343.1">
    <property type="nucleotide sequence ID" value="NZ_CP040818.1"/>
</dbReference>
<accession>A0A5B8FHP1</accession>
<dbReference type="Proteomes" id="UP000305888">
    <property type="component" value="Chromosome"/>
</dbReference>
<dbReference type="InterPro" id="IPR000835">
    <property type="entry name" value="HTH_MarR-typ"/>
</dbReference>
<keyword evidence="3" id="KW-0804">Transcription</keyword>
<evidence type="ECO:0000256" key="1">
    <source>
        <dbReference type="ARBA" id="ARBA00023015"/>
    </source>
</evidence>
<organism evidence="5 6">
    <name type="scientific">Paroceanicella profunda</name>
    <dbReference type="NCBI Taxonomy" id="2579971"/>
    <lineage>
        <taxon>Bacteria</taxon>
        <taxon>Pseudomonadati</taxon>
        <taxon>Pseudomonadota</taxon>
        <taxon>Alphaproteobacteria</taxon>
        <taxon>Rhodobacterales</taxon>
        <taxon>Paracoccaceae</taxon>
        <taxon>Paroceanicella</taxon>
    </lineage>
</organism>
<evidence type="ECO:0000313" key="5">
    <source>
        <dbReference type="EMBL" id="QDL92671.1"/>
    </source>
</evidence>
<dbReference type="InterPro" id="IPR036390">
    <property type="entry name" value="WH_DNA-bd_sf"/>
</dbReference>
<evidence type="ECO:0000313" key="6">
    <source>
        <dbReference type="Proteomes" id="UP000305888"/>
    </source>
</evidence>
<keyword evidence="2" id="KW-0238">DNA-binding</keyword>
<name>A0A5B8FHP1_9RHOB</name>
<evidence type="ECO:0000256" key="2">
    <source>
        <dbReference type="ARBA" id="ARBA00023125"/>
    </source>
</evidence>
<gene>
    <name evidence="5" type="ORF">FDP22_13265</name>
</gene>
<dbReference type="EMBL" id="CP040818">
    <property type="protein sequence ID" value="QDL92671.1"/>
    <property type="molecule type" value="Genomic_DNA"/>
</dbReference>
<dbReference type="Gene3D" id="1.10.10.10">
    <property type="entry name" value="Winged helix-like DNA-binding domain superfamily/Winged helix DNA-binding domain"/>
    <property type="match status" value="1"/>
</dbReference>
<evidence type="ECO:0000259" key="4">
    <source>
        <dbReference type="PROSITE" id="PS50995"/>
    </source>
</evidence>
<feature type="domain" description="HTH marR-type" evidence="4">
    <location>
        <begin position="1"/>
        <end position="150"/>
    </location>
</feature>
<dbReference type="AlphaFoldDB" id="A0A5B8FHP1"/>
<dbReference type="PANTHER" id="PTHR42756:SF1">
    <property type="entry name" value="TRANSCRIPTIONAL REPRESSOR OF EMRAB OPERON"/>
    <property type="match status" value="1"/>
</dbReference>
<dbReference type="KEGG" id="ppru:FDP22_13265"/>
<dbReference type="GO" id="GO:0003677">
    <property type="term" value="F:DNA binding"/>
    <property type="evidence" value="ECO:0007669"/>
    <property type="project" value="UniProtKB-KW"/>
</dbReference>
<dbReference type="GO" id="GO:0003700">
    <property type="term" value="F:DNA-binding transcription factor activity"/>
    <property type="evidence" value="ECO:0007669"/>
    <property type="project" value="InterPro"/>
</dbReference>
<dbReference type="PROSITE" id="PS50995">
    <property type="entry name" value="HTH_MARR_2"/>
    <property type="match status" value="1"/>
</dbReference>
<dbReference type="Pfam" id="PF12802">
    <property type="entry name" value="MarR_2"/>
    <property type="match status" value="1"/>
</dbReference>
<dbReference type="SUPFAM" id="SSF46785">
    <property type="entry name" value="Winged helix' DNA-binding domain"/>
    <property type="match status" value="1"/>
</dbReference>
<protein>
    <submittedName>
        <fullName evidence="5">MarR family transcriptional regulator</fullName>
    </submittedName>
</protein>
<dbReference type="PRINTS" id="PR00598">
    <property type="entry name" value="HTHMARR"/>
</dbReference>
<dbReference type="OrthoDB" id="7559832at2"/>
<sequence length="157" mass="17489">MIEDLDGRTETLGEIGLNHFAPYLMNRIMGRYNDTLRGDLKANGLTTAQMRALATLVSIGPVTINELSVLSVFEQSTMSRTLDAMEAAGFVRREASETDSRVRLIHVTDEGRRTFESAWPAMHAVYSAMFDGVGADERAAFVATLQKILRNIRQHEI</sequence>